<evidence type="ECO:0000313" key="2">
    <source>
        <dbReference type="Proteomes" id="UP000606974"/>
    </source>
</evidence>
<evidence type="ECO:0000313" key="1">
    <source>
        <dbReference type="EMBL" id="KAF7509069.1"/>
    </source>
</evidence>
<protein>
    <submittedName>
        <fullName evidence="1">Uncharacterized protein</fullName>
    </submittedName>
</protein>
<comment type="caution">
    <text evidence="1">The sequence shown here is derived from an EMBL/GenBank/DDBJ whole genome shotgun (WGS) entry which is preliminary data.</text>
</comment>
<accession>A0A8H7AJ28</accession>
<reference evidence="1" key="1">
    <citation type="submission" date="2020-02" db="EMBL/GenBank/DDBJ databases">
        <authorList>
            <person name="Palmer J.M."/>
        </authorList>
    </citation>
    <scope>NUCLEOTIDE SEQUENCE</scope>
    <source>
        <strain evidence="1">EPUS1.4</strain>
        <tissue evidence="1">Thallus</tissue>
    </source>
</reference>
<gene>
    <name evidence="1" type="ORF">GJ744_008464</name>
</gene>
<organism evidence="1 2">
    <name type="scientific">Endocarpon pusillum</name>
    <dbReference type="NCBI Taxonomy" id="364733"/>
    <lineage>
        <taxon>Eukaryota</taxon>
        <taxon>Fungi</taxon>
        <taxon>Dikarya</taxon>
        <taxon>Ascomycota</taxon>
        <taxon>Pezizomycotina</taxon>
        <taxon>Eurotiomycetes</taxon>
        <taxon>Chaetothyriomycetidae</taxon>
        <taxon>Verrucariales</taxon>
        <taxon>Verrucariaceae</taxon>
        <taxon>Endocarpon</taxon>
    </lineage>
</organism>
<proteinExistence type="predicted"/>
<keyword evidence="2" id="KW-1185">Reference proteome</keyword>
<dbReference type="Proteomes" id="UP000606974">
    <property type="component" value="Unassembled WGS sequence"/>
</dbReference>
<name>A0A8H7AJ28_9EURO</name>
<dbReference type="AlphaFoldDB" id="A0A8H7AJ28"/>
<sequence>MDGESEFGVGRELEERCVEVGKWSREVRLYAWRTASAVLVGRRLLGQEIGVQSRLHLGGEVGPERAHVVQVMF</sequence>
<dbReference type="EMBL" id="JAACFV010000046">
    <property type="protein sequence ID" value="KAF7509069.1"/>
    <property type="molecule type" value="Genomic_DNA"/>
</dbReference>